<dbReference type="EMBL" id="CP019434">
    <property type="protein sequence ID" value="APZ43972.1"/>
    <property type="molecule type" value="Genomic_DNA"/>
</dbReference>
<evidence type="ECO:0000259" key="5">
    <source>
        <dbReference type="PROSITE" id="PS50977"/>
    </source>
</evidence>
<evidence type="ECO:0000256" key="1">
    <source>
        <dbReference type="ARBA" id="ARBA00023015"/>
    </source>
</evidence>
<dbReference type="RefSeq" id="WP_076837595.1">
    <property type="nucleotide sequence ID" value="NZ_CP019434.1"/>
</dbReference>
<gene>
    <name evidence="6" type="ORF">BW247_13445</name>
</gene>
<feature type="domain" description="HTH tetR-type" evidence="5">
    <location>
        <begin position="9"/>
        <end position="69"/>
    </location>
</feature>
<keyword evidence="3" id="KW-0804">Transcription</keyword>
<reference evidence="6 7" key="1">
    <citation type="submission" date="2017-01" db="EMBL/GenBank/DDBJ databases">
        <title>Draft sequence of Acidihalobacter ferrooxidans strain DSM 14175 (strain V8).</title>
        <authorList>
            <person name="Khaleque H.N."/>
            <person name="Ramsay J.P."/>
            <person name="Murphy R.J.T."/>
            <person name="Kaksonen A.H."/>
            <person name="Boxall N.J."/>
            <person name="Watkin E.L.J."/>
        </authorList>
    </citation>
    <scope>NUCLEOTIDE SEQUENCE [LARGE SCALE GENOMIC DNA]</scope>
    <source>
        <strain evidence="6 7">V8</strain>
    </source>
</reference>
<accession>A0A1P8UJI5</accession>
<dbReference type="STRING" id="1765967.BW247_13445"/>
<dbReference type="PRINTS" id="PR00455">
    <property type="entry name" value="HTHTETR"/>
</dbReference>
<evidence type="ECO:0000313" key="6">
    <source>
        <dbReference type="EMBL" id="APZ43972.1"/>
    </source>
</evidence>
<dbReference type="InterPro" id="IPR001647">
    <property type="entry name" value="HTH_TetR"/>
</dbReference>
<sequence>MPYAKDHKLRTRERIMQSATELFCRYGFDRVSIDQIMHLARMTRGAFYAYFESKEALYNESVHATLRRSRVARLAKAPFSIKHLTALVTDYLNLCDLQHANAPGPEAVLFNEIGSEHAEIRQVYEEAYARMRKILETRLTALARLGRLPFAADRDIIAQKARAILASLVGAVAIAKSISQEDEQREILAAAQRQILEMLGVEEDAGAQPGSGAAR</sequence>
<dbReference type="Proteomes" id="UP000243807">
    <property type="component" value="Chromosome"/>
</dbReference>
<keyword evidence="7" id="KW-1185">Reference proteome</keyword>
<feature type="DNA-binding region" description="H-T-H motif" evidence="4">
    <location>
        <begin position="32"/>
        <end position="51"/>
    </location>
</feature>
<evidence type="ECO:0000313" key="7">
    <source>
        <dbReference type="Proteomes" id="UP000243807"/>
    </source>
</evidence>
<dbReference type="KEGG" id="afy:BW247_13445"/>
<dbReference type="PROSITE" id="PS50977">
    <property type="entry name" value="HTH_TETR_2"/>
    <property type="match status" value="1"/>
</dbReference>
<dbReference type="PANTHER" id="PTHR47506">
    <property type="entry name" value="TRANSCRIPTIONAL REGULATORY PROTEIN"/>
    <property type="match status" value="1"/>
</dbReference>
<evidence type="ECO:0000256" key="2">
    <source>
        <dbReference type="ARBA" id="ARBA00023125"/>
    </source>
</evidence>
<dbReference type="Gene3D" id="1.10.10.60">
    <property type="entry name" value="Homeodomain-like"/>
    <property type="match status" value="1"/>
</dbReference>
<dbReference type="SUPFAM" id="SSF48498">
    <property type="entry name" value="Tetracyclin repressor-like, C-terminal domain"/>
    <property type="match status" value="1"/>
</dbReference>
<evidence type="ECO:0000256" key="3">
    <source>
        <dbReference type="ARBA" id="ARBA00023163"/>
    </source>
</evidence>
<dbReference type="SUPFAM" id="SSF46689">
    <property type="entry name" value="Homeodomain-like"/>
    <property type="match status" value="1"/>
</dbReference>
<dbReference type="InterPro" id="IPR036271">
    <property type="entry name" value="Tet_transcr_reg_TetR-rel_C_sf"/>
</dbReference>
<dbReference type="Gene3D" id="1.10.357.10">
    <property type="entry name" value="Tetracycline Repressor, domain 2"/>
    <property type="match status" value="1"/>
</dbReference>
<dbReference type="AlphaFoldDB" id="A0A1P8UJI5"/>
<dbReference type="GO" id="GO:0003677">
    <property type="term" value="F:DNA binding"/>
    <property type="evidence" value="ECO:0007669"/>
    <property type="project" value="UniProtKB-UniRule"/>
</dbReference>
<evidence type="ECO:0000256" key="4">
    <source>
        <dbReference type="PROSITE-ProRule" id="PRU00335"/>
    </source>
</evidence>
<keyword evidence="1" id="KW-0805">Transcription regulation</keyword>
<protein>
    <submittedName>
        <fullName evidence="6">TetR family transcriptional regulator</fullName>
    </submittedName>
</protein>
<dbReference type="Pfam" id="PF00440">
    <property type="entry name" value="TetR_N"/>
    <property type="match status" value="1"/>
</dbReference>
<proteinExistence type="predicted"/>
<organism evidence="6 7">
    <name type="scientific">Acidihalobacter ferrooxydans</name>
    <dbReference type="NCBI Taxonomy" id="1765967"/>
    <lineage>
        <taxon>Bacteria</taxon>
        <taxon>Pseudomonadati</taxon>
        <taxon>Pseudomonadota</taxon>
        <taxon>Gammaproteobacteria</taxon>
        <taxon>Chromatiales</taxon>
        <taxon>Ectothiorhodospiraceae</taxon>
        <taxon>Acidihalobacter</taxon>
    </lineage>
</organism>
<dbReference type="OrthoDB" id="4541465at2"/>
<keyword evidence="2 4" id="KW-0238">DNA-binding</keyword>
<dbReference type="PANTHER" id="PTHR47506:SF7">
    <property type="entry name" value="TRANSCRIPTIONAL REGULATORY PROTEIN"/>
    <property type="match status" value="1"/>
</dbReference>
<name>A0A1P8UJI5_9GAMM</name>
<dbReference type="InterPro" id="IPR009057">
    <property type="entry name" value="Homeodomain-like_sf"/>
</dbReference>